<dbReference type="InterPro" id="IPR010342">
    <property type="entry name" value="DUF938"/>
</dbReference>
<evidence type="ECO:0000313" key="2">
    <source>
        <dbReference type="Proteomes" id="UP001247805"/>
    </source>
</evidence>
<dbReference type="SUPFAM" id="SSF53335">
    <property type="entry name" value="S-adenosyl-L-methionine-dependent methyltransferases"/>
    <property type="match status" value="1"/>
</dbReference>
<proteinExistence type="predicted"/>
<keyword evidence="2" id="KW-1185">Reference proteome</keyword>
<name>A0ABU3T059_9ALTE</name>
<reference evidence="1 2" key="1">
    <citation type="submission" date="2023-10" db="EMBL/GenBank/DDBJ databases">
        <title>Glaciecola aquimarina strain GGW-M5 nov., isolated from a coastal seawater.</title>
        <authorList>
            <person name="Bayburt H."/>
            <person name="Kim J.M."/>
            <person name="Choi B.J."/>
            <person name="Jeon C.O."/>
        </authorList>
    </citation>
    <scope>NUCLEOTIDE SEQUENCE [LARGE SCALE GENOMIC DNA]</scope>
    <source>
        <strain evidence="1 2">KCTC 32108</strain>
    </source>
</reference>
<accession>A0ABU3T059</accession>
<comment type="caution">
    <text evidence="1">The sequence shown here is derived from an EMBL/GenBank/DDBJ whole genome shotgun (WGS) entry which is preliminary data.</text>
</comment>
<gene>
    <name evidence="1" type="ORF">RS130_18790</name>
</gene>
<dbReference type="EMBL" id="JAWDIO010000002">
    <property type="protein sequence ID" value="MDU0355657.1"/>
    <property type="molecule type" value="Genomic_DNA"/>
</dbReference>
<dbReference type="Pfam" id="PF06080">
    <property type="entry name" value="DUF938"/>
    <property type="match status" value="1"/>
</dbReference>
<dbReference type="InterPro" id="IPR029063">
    <property type="entry name" value="SAM-dependent_MTases_sf"/>
</dbReference>
<protein>
    <submittedName>
        <fullName evidence="1">DUF938 domain-containing protein</fullName>
    </submittedName>
</protein>
<dbReference type="PANTHER" id="PTHR20974:SF0">
    <property type="entry name" value="UPF0585 PROTEIN CG18661"/>
    <property type="match status" value="1"/>
</dbReference>
<organism evidence="1 2">
    <name type="scientific">Paraglaciecola aquimarina</name>
    <dbReference type="NCBI Taxonomy" id="1235557"/>
    <lineage>
        <taxon>Bacteria</taxon>
        <taxon>Pseudomonadati</taxon>
        <taxon>Pseudomonadota</taxon>
        <taxon>Gammaproteobacteria</taxon>
        <taxon>Alteromonadales</taxon>
        <taxon>Alteromonadaceae</taxon>
        <taxon>Paraglaciecola</taxon>
    </lineage>
</organism>
<sequence>MVRSKFTISRVAILQKPYSQACENNKGPILRELTRVFGKCKNVLEIGSGTGQHAVYFAASLAHLTWHTSDQTCNHDGINRWITDSPANNLQRPISLTIGQDPWPELDIDGVFSANTAHIMQPNEAKLMMQMIAENLPNNGIFCQYGPFKFEGQYTSESNAAFDQHLLSEGCGGIRDIADLEIWAKPLQLQNVIAMPANNFVLIWQKH</sequence>
<evidence type="ECO:0000313" key="1">
    <source>
        <dbReference type="EMBL" id="MDU0355657.1"/>
    </source>
</evidence>
<dbReference type="PANTHER" id="PTHR20974">
    <property type="entry name" value="UPF0585 PROTEIN CG18661"/>
    <property type="match status" value="1"/>
</dbReference>
<dbReference type="RefSeq" id="WP_316027188.1">
    <property type="nucleotide sequence ID" value="NZ_JAWDIO010000002.1"/>
</dbReference>
<dbReference type="Gene3D" id="3.40.50.150">
    <property type="entry name" value="Vaccinia Virus protein VP39"/>
    <property type="match status" value="1"/>
</dbReference>
<dbReference type="Proteomes" id="UP001247805">
    <property type="component" value="Unassembled WGS sequence"/>
</dbReference>